<evidence type="ECO:0000256" key="1">
    <source>
        <dbReference type="SAM" id="MobiDB-lite"/>
    </source>
</evidence>
<comment type="caution">
    <text evidence="2">The sequence shown here is derived from an EMBL/GenBank/DDBJ whole genome shotgun (WGS) entry which is preliminary data.</text>
</comment>
<reference evidence="2 3" key="1">
    <citation type="submission" date="2017-07" db="EMBL/GenBank/DDBJ databases">
        <title>A draft genome sequence of Komagataeibacter sucrofermentans LMG 18788.</title>
        <authorList>
            <person name="Skraban J."/>
            <person name="Cleenwerck I."/>
            <person name="Vandamme P."/>
            <person name="Trcek J."/>
        </authorList>
    </citation>
    <scope>NUCLEOTIDE SEQUENCE [LARGE SCALE GENOMIC DNA]</scope>
    <source>
        <strain evidence="2 3">LMG 18788</strain>
    </source>
</reference>
<evidence type="ECO:0000313" key="3">
    <source>
        <dbReference type="Proteomes" id="UP000247814"/>
    </source>
</evidence>
<dbReference type="RefSeq" id="WP_102325831.1">
    <property type="nucleotide sequence ID" value="NZ_NKUA01000017.1"/>
</dbReference>
<keyword evidence="3" id="KW-1185">Reference proteome</keyword>
<proteinExistence type="predicted"/>
<dbReference type="OrthoDB" id="7264530at2"/>
<dbReference type="AlphaFoldDB" id="A0A318QJP8"/>
<evidence type="ECO:0000313" key="2">
    <source>
        <dbReference type="EMBL" id="PYD78184.1"/>
    </source>
</evidence>
<sequence length="127" mass="14181">MEPSSGDYDEGVGPSCDRSANSTSDRDFIMTDINDVARLGYRGRQNFVPFPAALPVNRNAGVHVRREHDTHPMRNDLAYGEAKWNLLSVSTGDMEISTGWNIAGCSRIRTSTRQYARPFLTSISRWG</sequence>
<name>A0A318QJP8_9PROT</name>
<dbReference type="Proteomes" id="UP000247814">
    <property type="component" value="Unassembled WGS sequence"/>
</dbReference>
<protein>
    <submittedName>
        <fullName evidence="2">Uncharacterized protein</fullName>
    </submittedName>
</protein>
<feature type="region of interest" description="Disordered" evidence="1">
    <location>
        <begin position="1"/>
        <end position="24"/>
    </location>
</feature>
<dbReference type="EMBL" id="NKUA01000017">
    <property type="protein sequence ID" value="PYD78184.1"/>
    <property type="molecule type" value="Genomic_DNA"/>
</dbReference>
<accession>A0A318QJP8</accession>
<gene>
    <name evidence="2" type="ORF">CFR77_12290</name>
</gene>
<organism evidence="2 3">
    <name type="scientific">Komagataeibacter sucrofermentans</name>
    <dbReference type="NCBI Taxonomy" id="1053551"/>
    <lineage>
        <taxon>Bacteria</taxon>
        <taxon>Pseudomonadati</taxon>
        <taxon>Pseudomonadota</taxon>
        <taxon>Alphaproteobacteria</taxon>
        <taxon>Acetobacterales</taxon>
        <taxon>Acetobacteraceae</taxon>
        <taxon>Komagataeibacter</taxon>
    </lineage>
</organism>